<dbReference type="AlphaFoldDB" id="A0AAQ3Q7C9"/>
<protein>
    <submittedName>
        <fullName evidence="2">Uncharacterized protein</fullName>
    </submittedName>
</protein>
<sequence length="121" mass="13454">MVFLRVWWRRRRLNKPKPPVIIIRGSMNALRMHILEVGAVDSTATCSSASRSTHNVDSGTTPTSFSASPSVRRSQPCRAASRSYPSRGPSFRSWRRRGPRASRRSWLVGMGRLSGAATSGR</sequence>
<evidence type="ECO:0000313" key="2">
    <source>
        <dbReference type="EMBL" id="WOL01761.1"/>
    </source>
</evidence>
<organism evidence="2 3">
    <name type="scientific">Canna indica</name>
    <name type="common">Indian-shot</name>
    <dbReference type="NCBI Taxonomy" id="4628"/>
    <lineage>
        <taxon>Eukaryota</taxon>
        <taxon>Viridiplantae</taxon>
        <taxon>Streptophyta</taxon>
        <taxon>Embryophyta</taxon>
        <taxon>Tracheophyta</taxon>
        <taxon>Spermatophyta</taxon>
        <taxon>Magnoliopsida</taxon>
        <taxon>Liliopsida</taxon>
        <taxon>Zingiberales</taxon>
        <taxon>Cannaceae</taxon>
        <taxon>Canna</taxon>
    </lineage>
</organism>
<keyword evidence="3" id="KW-1185">Reference proteome</keyword>
<dbReference type="Proteomes" id="UP001327560">
    <property type="component" value="Chromosome 3"/>
</dbReference>
<accession>A0AAQ3Q7C9</accession>
<dbReference type="EMBL" id="CP136892">
    <property type="protein sequence ID" value="WOL01761.1"/>
    <property type="molecule type" value="Genomic_DNA"/>
</dbReference>
<proteinExistence type="predicted"/>
<feature type="region of interest" description="Disordered" evidence="1">
    <location>
        <begin position="46"/>
        <end position="121"/>
    </location>
</feature>
<feature type="compositionally biased region" description="Basic residues" evidence="1">
    <location>
        <begin position="93"/>
        <end position="103"/>
    </location>
</feature>
<reference evidence="2 3" key="1">
    <citation type="submission" date="2023-10" db="EMBL/GenBank/DDBJ databases">
        <title>Chromosome-scale genome assembly provides insights into flower coloration mechanisms of Canna indica.</title>
        <authorList>
            <person name="Li C."/>
        </authorList>
    </citation>
    <scope>NUCLEOTIDE SEQUENCE [LARGE SCALE GENOMIC DNA]</scope>
    <source>
        <tissue evidence="2">Flower</tissue>
    </source>
</reference>
<gene>
    <name evidence="2" type="ORF">Cni_G10478</name>
</gene>
<evidence type="ECO:0000256" key="1">
    <source>
        <dbReference type="SAM" id="MobiDB-lite"/>
    </source>
</evidence>
<name>A0AAQ3Q7C9_9LILI</name>
<feature type="compositionally biased region" description="Polar residues" evidence="1">
    <location>
        <begin position="55"/>
        <end position="73"/>
    </location>
</feature>
<evidence type="ECO:0000313" key="3">
    <source>
        <dbReference type="Proteomes" id="UP001327560"/>
    </source>
</evidence>